<protein>
    <submittedName>
        <fullName evidence="7">Peritrophin-1</fullName>
    </submittedName>
</protein>
<comment type="caution">
    <text evidence="7">The sequence shown here is derived from an EMBL/GenBank/DDBJ whole genome shotgun (WGS) entry which is preliminary data.</text>
</comment>
<dbReference type="Pfam" id="PF01607">
    <property type="entry name" value="CBM_14"/>
    <property type="match status" value="2"/>
</dbReference>
<evidence type="ECO:0000259" key="6">
    <source>
        <dbReference type="PROSITE" id="PS50940"/>
    </source>
</evidence>
<feature type="domain" description="Chitin-binding type-2" evidence="6">
    <location>
        <begin position="73"/>
        <end position="131"/>
    </location>
</feature>
<evidence type="ECO:0000256" key="3">
    <source>
        <dbReference type="ARBA" id="ARBA00022737"/>
    </source>
</evidence>
<keyword evidence="5" id="KW-0325">Glycoprotein</keyword>
<dbReference type="OrthoDB" id="6020543at2759"/>
<dbReference type="GO" id="GO:0008061">
    <property type="term" value="F:chitin binding"/>
    <property type="evidence" value="ECO:0007669"/>
    <property type="project" value="UniProtKB-KW"/>
</dbReference>
<evidence type="ECO:0000256" key="1">
    <source>
        <dbReference type="ARBA" id="ARBA00022669"/>
    </source>
</evidence>
<dbReference type="Gene3D" id="2.170.140.10">
    <property type="entry name" value="Chitin binding domain"/>
    <property type="match status" value="2"/>
</dbReference>
<keyword evidence="1" id="KW-0147">Chitin-binding</keyword>
<dbReference type="Proteomes" id="UP000886998">
    <property type="component" value="Unassembled WGS sequence"/>
</dbReference>
<reference evidence="7" key="1">
    <citation type="submission" date="2020-08" db="EMBL/GenBank/DDBJ databases">
        <title>Multicomponent nature underlies the extraordinary mechanical properties of spider dragline silk.</title>
        <authorList>
            <person name="Kono N."/>
            <person name="Nakamura H."/>
            <person name="Mori M."/>
            <person name="Yoshida Y."/>
            <person name="Ohtoshi R."/>
            <person name="Malay A.D."/>
            <person name="Moran D.A.P."/>
            <person name="Tomita M."/>
            <person name="Numata K."/>
            <person name="Arakawa K."/>
        </authorList>
    </citation>
    <scope>NUCLEOTIDE SEQUENCE</scope>
</reference>
<keyword evidence="3" id="KW-0677">Repeat</keyword>
<proteinExistence type="predicted"/>
<evidence type="ECO:0000256" key="2">
    <source>
        <dbReference type="ARBA" id="ARBA00022729"/>
    </source>
</evidence>
<evidence type="ECO:0000313" key="7">
    <source>
        <dbReference type="EMBL" id="GFY66201.1"/>
    </source>
</evidence>
<evidence type="ECO:0000313" key="8">
    <source>
        <dbReference type="Proteomes" id="UP000886998"/>
    </source>
</evidence>
<dbReference type="InterPro" id="IPR036508">
    <property type="entry name" value="Chitin-bd_dom_sf"/>
</dbReference>
<dbReference type="PROSITE" id="PS50940">
    <property type="entry name" value="CHIT_BIND_II"/>
    <property type="match status" value="2"/>
</dbReference>
<sequence>MDFQQRVKPLASLYASLRGADEKITFHLRIIANLRTEFLMDYFLSMDKFMALLCLSLGVILPTATSSPLSAWAPQCPASTSGKIPRLIPDPTNCRSAFMCTHGGPRRYYCPVGQIFLGSEQKCVSKRACTEGVDKFTPFTSCPEVNGKELILFPHPTDCHMYYVCNHGTALPRRCPSSLHFNPDKKVCDWPESANCKARVLTLQP</sequence>
<evidence type="ECO:0000256" key="4">
    <source>
        <dbReference type="ARBA" id="ARBA00023157"/>
    </source>
</evidence>
<dbReference type="AlphaFoldDB" id="A0A8X7CGT3"/>
<dbReference type="InterPro" id="IPR051940">
    <property type="entry name" value="Chitin_bind-dev_reg"/>
</dbReference>
<dbReference type="EMBL" id="BMAV01015897">
    <property type="protein sequence ID" value="GFY66201.1"/>
    <property type="molecule type" value="Genomic_DNA"/>
</dbReference>
<keyword evidence="4" id="KW-1015">Disulfide bond</keyword>
<dbReference type="SUPFAM" id="SSF57625">
    <property type="entry name" value="Invertebrate chitin-binding proteins"/>
    <property type="match status" value="2"/>
</dbReference>
<organism evidence="7 8">
    <name type="scientific">Trichonephila inaurata madagascariensis</name>
    <dbReference type="NCBI Taxonomy" id="2747483"/>
    <lineage>
        <taxon>Eukaryota</taxon>
        <taxon>Metazoa</taxon>
        <taxon>Ecdysozoa</taxon>
        <taxon>Arthropoda</taxon>
        <taxon>Chelicerata</taxon>
        <taxon>Arachnida</taxon>
        <taxon>Araneae</taxon>
        <taxon>Araneomorphae</taxon>
        <taxon>Entelegynae</taxon>
        <taxon>Araneoidea</taxon>
        <taxon>Nephilidae</taxon>
        <taxon>Trichonephila</taxon>
        <taxon>Trichonephila inaurata</taxon>
    </lineage>
</organism>
<name>A0A8X7CGT3_9ARAC</name>
<dbReference type="SMART" id="SM00494">
    <property type="entry name" value="ChtBD2"/>
    <property type="match status" value="2"/>
</dbReference>
<dbReference type="InterPro" id="IPR002557">
    <property type="entry name" value="Chitin-bd_dom"/>
</dbReference>
<dbReference type="PANTHER" id="PTHR23301:SF0">
    <property type="entry name" value="CHITIN-BINDING TYPE-2 DOMAIN-CONTAINING PROTEIN-RELATED"/>
    <property type="match status" value="1"/>
</dbReference>
<keyword evidence="8" id="KW-1185">Reference proteome</keyword>
<feature type="domain" description="Chitin-binding type-2" evidence="6">
    <location>
        <begin position="139"/>
        <end position="198"/>
    </location>
</feature>
<dbReference type="PANTHER" id="PTHR23301">
    <property type="entry name" value="CHITIN BINDING PERITROPHIN-A"/>
    <property type="match status" value="1"/>
</dbReference>
<gene>
    <name evidence="7" type="primary">X975_16181</name>
    <name evidence="7" type="ORF">TNIN_369751</name>
</gene>
<accession>A0A8X7CGT3</accession>
<keyword evidence="2" id="KW-0732">Signal</keyword>
<dbReference type="GO" id="GO:0005576">
    <property type="term" value="C:extracellular region"/>
    <property type="evidence" value="ECO:0007669"/>
    <property type="project" value="InterPro"/>
</dbReference>
<evidence type="ECO:0000256" key="5">
    <source>
        <dbReference type="ARBA" id="ARBA00023180"/>
    </source>
</evidence>